<accession>A0A1F4XZW5</accession>
<dbReference type="STRING" id="1797245.A2949_00720"/>
<reference evidence="2 3" key="1">
    <citation type="journal article" date="2016" name="Nat. Commun.">
        <title>Thousands of microbial genomes shed light on interconnected biogeochemical processes in an aquifer system.</title>
        <authorList>
            <person name="Anantharaman K."/>
            <person name="Brown C.T."/>
            <person name="Hug L.A."/>
            <person name="Sharon I."/>
            <person name="Castelle C.J."/>
            <person name="Probst A.J."/>
            <person name="Thomas B.C."/>
            <person name="Singh A."/>
            <person name="Wilkins M.J."/>
            <person name="Karaoz U."/>
            <person name="Brodie E.L."/>
            <person name="Williams K.H."/>
            <person name="Hubbard S.S."/>
            <person name="Banfield J.F."/>
        </authorList>
    </citation>
    <scope>NUCLEOTIDE SEQUENCE [LARGE SCALE GENOMIC DNA]</scope>
</reference>
<evidence type="ECO:0000313" key="2">
    <source>
        <dbReference type="EMBL" id="OGC87209.1"/>
    </source>
</evidence>
<evidence type="ECO:0000256" key="1">
    <source>
        <dbReference type="SAM" id="Phobius"/>
    </source>
</evidence>
<keyword evidence="1" id="KW-0472">Membrane</keyword>
<proteinExistence type="predicted"/>
<keyword evidence="1" id="KW-1133">Transmembrane helix</keyword>
<feature type="transmembrane region" description="Helical" evidence="1">
    <location>
        <begin position="56"/>
        <end position="74"/>
    </location>
</feature>
<feature type="transmembrane region" description="Helical" evidence="1">
    <location>
        <begin position="14"/>
        <end position="36"/>
    </location>
</feature>
<organism evidence="2 3">
    <name type="scientific">Candidatus Adlerbacteria bacterium RIFCSPLOWO2_01_FULL_54_21b</name>
    <dbReference type="NCBI Taxonomy" id="1797245"/>
    <lineage>
        <taxon>Bacteria</taxon>
        <taxon>Candidatus Adleribacteriota</taxon>
    </lineage>
</organism>
<comment type="caution">
    <text evidence="2">The sequence shown here is derived from an EMBL/GenBank/DDBJ whole genome shotgun (WGS) entry which is preliminary data.</text>
</comment>
<name>A0A1F4XZW5_9BACT</name>
<dbReference type="EMBL" id="MEWZ01000006">
    <property type="protein sequence ID" value="OGC87209.1"/>
    <property type="molecule type" value="Genomic_DNA"/>
</dbReference>
<dbReference type="AlphaFoldDB" id="A0A1F4XZW5"/>
<protein>
    <submittedName>
        <fullName evidence="2">Uncharacterized protein</fullName>
    </submittedName>
</protein>
<sequence>MVFIINFSIYMKNAYFFSAIVFSAAFVIGTIISYTWPISPDVWQSISNPTADMLGYVVWILSVIGFVAFIIGWWNERVK</sequence>
<dbReference type="Proteomes" id="UP000178585">
    <property type="component" value="Unassembled WGS sequence"/>
</dbReference>
<keyword evidence="1" id="KW-0812">Transmembrane</keyword>
<evidence type="ECO:0000313" key="3">
    <source>
        <dbReference type="Proteomes" id="UP000178585"/>
    </source>
</evidence>
<gene>
    <name evidence="2" type="ORF">A2949_00720</name>
</gene>